<dbReference type="Proteomes" id="UP000176284">
    <property type="component" value="Unassembled WGS sequence"/>
</dbReference>
<dbReference type="EMBL" id="MHJM01000017">
    <property type="protein sequence ID" value="OGY67788.1"/>
    <property type="molecule type" value="Genomic_DNA"/>
</dbReference>
<accession>A0A1G1ZST6</accession>
<organism evidence="2 3">
    <name type="scientific">Candidatus Harrisonbacteria bacterium RIFCSPLOWO2_02_FULL_45_10c</name>
    <dbReference type="NCBI Taxonomy" id="1798410"/>
    <lineage>
        <taxon>Bacteria</taxon>
        <taxon>Candidatus Harrisoniibacteriota</taxon>
    </lineage>
</organism>
<reference evidence="2 3" key="1">
    <citation type="journal article" date="2016" name="Nat. Commun.">
        <title>Thousands of microbial genomes shed light on interconnected biogeochemical processes in an aquifer system.</title>
        <authorList>
            <person name="Anantharaman K."/>
            <person name="Brown C.T."/>
            <person name="Hug L.A."/>
            <person name="Sharon I."/>
            <person name="Castelle C.J."/>
            <person name="Probst A.J."/>
            <person name="Thomas B.C."/>
            <person name="Singh A."/>
            <person name="Wilkins M.J."/>
            <person name="Karaoz U."/>
            <person name="Brodie E.L."/>
            <person name="Williams K.H."/>
            <person name="Hubbard S.S."/>
            <person name="Banfield J.F."/>
        </authorList>
    </citation>
    <scope>NUCLEOTIDE SEQUENCE [LARGE SCALE GENOMIC DNA]</scope>
</reference>
<dbReference type="AlphaFoldDB" id="A0A1G1ZST6"/>
<feature type="transmembrane region" description="Helical" evidence="1">
    <location>
        <begin position="12"/>
        <end position="32"/>
    </location>
</feature>
<keyword evidence="1" id="KW-0812">Transmembrane</keyword>
<gene>
    <name evidence="2" type="ORF">A3H63_00875</name>
</gene>
<protein>
    <submittedName>
        <fullName evidence="2">Uncharacterized protein</fullName>
    </submittedName>
</protein>
<evidence type="ECO:0000313" key="2">
    <source>
        <dbReference type="EMBL" id="OGY67788.1"/>
    </source>
</evidence>
<sequence length="227" mass="26468">MNDKNQTPSKFYWVLLILILIAISILILGIYWDGQRQRLDYLFTKDALNAVSKVAYSGKHMKVENLTTGNELQWLEDVLIVKDYYNDAKNTLIYWQNYDDHIINRMTTDMIRGLDDLITANDSLLKIVKKILHPEEYSNLNVNEEYIRFKIRSSTGMEKFALPLLLNLGKDLNPSHKEELSNQIDCIIHNLENEKIEKECSSGENYELLHIIEEANDYISAVLTRLK</sequence>
<proteinExistence type="predicted"/>
<name>A0A1G1ZST6_9BACT</name>
<keyword evidence="1" id="KW-1133">Transmembrane helix</keyword>
<evidence type="ECO:0000313" key="3">
    <source>
        <dbReference type="Proteomes" id="UP000176284"/>
    </source>
</evidence>
<evidence type="ECO:0000256" key="1">
    <source>
        <dbReference type="SAM" id="Phobius"/>
    </source>
</evidence>
<comment type="caution">
    <text evidence="2">The sequence shown here is derived from an EMBL/GenBank/DDBJ whole genome shotgun (WGS) entry which is preliminary data.</text>
</comment>
<dbReference type="STRING" id="1798410.A3H63_00875"/>
<keyword evidence="1" id="KW-0472">Membrane</keyword>